<dbReference type="InterPro" id="IPR036291">
    <property type="entry name" value="NAD(P)-bd_dom_sf"/>
</dbReference>
<evidence type="ECO:0000256" key="4">
    <source>
        <dbReference type="RuleBase" id="RU000363"/>
    </source>
</evidence>
<dbReference type="Proteomes" id="UP000006048">
    <property type="component" value="Chromosome"/>
</dbReference>
<evidence type="ECO:0000313" key="5">
    <source>
        <dbReference type="EMBL" id="AFM13332.1"/>
    </source>
</evidence>
<dbReference type="PANTHER" id="PTHR43391:SF14">
    <property type="entry name" value="DEHYDROGENASE_REDUCTASE SDR FAMILY PROTEIN 7-LIKE"/>
    <property type="match status" value="1"/>
</dbReference>
<dbReference type="KEGG" id="tpx:Turpa_2693"/>
<reference evidence="5 6" key="1">
    <citation type="submission" date="2012-06" db="EMBL/GenBank/DDBJ databases">
        <title>The complete chromosome of genome of Turneriella parva DSM 21527.</title>
        <authorList>
            <consortium name="US DOE Joint Genome Institute (JGI-PGF)"/>
            <person name="Lucas S."/>
            <person name="Han J."/>
            <person name="Lapidus A."/>
            <person name="Bruce D."/>
            <person name="Goodwin L."/>
            <person name="Pitluck S."/>
            <person name="Peters L."/>
            <person name="Kyrpides N."/>
            <person name="Mavromatis K."/>
            <person name="Ivanova N."/>
            <person name="Mikhailova N."/>
            <person name="Chertkov O."/>
            <person name="Detter J.C."/>
            <person name="Tapia R."/>
            <person name="Han C."/>
            <person name="Land M."/>
            <person name="Hauser L."/>
            <person name="Markowitz V."/>
            <person name="Cheng J.-F."/>
            <person name="Hugenholtz P."/>
            <person name="Woyke T."/>
            <person name="Wu D."/>
            <person name="Gronow S."/>
            <person name="Wellnitz S."/>
            <person name="Brambilla E."/>
            <person name="Klenk H.-P."/>
            <person name="Eisen J.A."/>
        </authorList>
    </citation>
    <scope>NUCLEOTIDE SEQUENCE [LARGE SCALE GENOMIC DNA]</scope>
    <source>
        <strain evidence="6">ATCC BAA-1111 / DSM 21527 / NCTC 11395 / H</strain>
    </source>
</reference>
<evidence type="ECO:0000256" key="3">
    <source>
        <dbReference type="ARBA" id="ARBA00023002"/>
    </source>
</evidence>
<keyword evidence="3" id="KW-0560">Oxidoreductase</keyword>
<dbReference type="SUPFAM" id="SSF51735">
    <property type="entry name" value="NAD(P)-binding Rossmann-fold domains"/>
    <property type="match status" value="1"/>
</dbReference>
<dbReference type="PRINTS" id="PR00080">
    <property type="entry name" value="SDRFAMILY"/>
</dbReference>
<dbReference type="PANTHER" id="PTHR43391">
    <property type="entry name" value="RETINOL DEHYDROGENASE-RELATED"/>
    <property type="match status" value="1"/>
</dbReference>
<evidence type="ECO:0000256" key="1">
    <source>
        <dbReference type="ARBA" id="ARBA00006484"/>
    </source>
</evidence>
<dbReference type="PATRIC" id="fig|869212.3.peg.2714"/>
<dbReference type="Pfam" id="PF00106">
    <property type="entry name" value="adh_short"/>
    <property type="match status" value="1"/>
</dbReference>
<dbReference type="OrthoDB" id="9775296at2"/>
<dbReference type="HOGENOM" id="CLU_010194_2_1_12"/>
<dbReference type="PRINTS" id="PR00081">
    <property type="entry name" value="GDHRDH"/>
</dbReference>
<dbReference type="CDD" id="cd05233">
    <property type="entry name" value="SDR_c"/>
    <property type="match status" value="1"/>
</dbReference>
<dbReference type="EMBL" id="CP002959">
    <property type="protein sequence ID" value="AFM13332.1"/>
    <property type="molecule type" value="Genomic_DNA"/>
</dbReference>
<dbReference type="InterPro" id="IPR002347">
    <property type="entry name" value="SDR_fam"/>
</dbReference>
<accession>I4B7S5</accession>
<proteinExistence type="inferred from homology"/>
<dbReference type="AlphaFoldDB" id="I4B7S5"/>
<organism evidence="5 6">
    <name type="scientific">Turneriella parva (strain ATCC BAA-1111 / DSM 21527 / NCTC 11395 / H)</name>
    <name type="common">Leptospira parva</name>
    <dbReference type="NCBI Taxonomy" id="869212"/>
    <lineage>
        <taxon>Bacteria</taxon>
        <taxon>Pseudomonadati</taxon>
        <taxon>Spirochaetota</taxon>
        <taxon>Spirochaetia</taxon>
        <taxon>Leptospirales</taxon>
        <taxon>Leptospiraceae</taxon>
        <taxon>Turneriella</taxon>
    </lineage>
</organism>
<dbReference type="InterPro" id="IPR020904">
    <property type="entry name" value="Sc_DH/Rdtase_CS"/>
</dbReference>
<dbReference type="GO" id="GO:0016491">
    <property type="term" value="F:oxidoreductase activity"/>
    <property type="evidence" value="ECO:0007669"/>
    <property type="project" value="UniProtKB-KW"/>
</dbReference>
<dbReference type="RefSeq" id="WP_014803834.1">
    <property type="nucleotide sequence ID" value="NC_018020.1"/>
</dbReference>
<evidence type="ECO:0000256" key="2">
    <source>
        <dbReference type="ARBA" id="ARBA00022857"/>
    </source>
</evidence>
<dbReference type="Gene3D" id="3.40.50.720">
    <property type="entry name" value="NAD(P)-binding Rossmann-like Domain"/>
    <property type="match status" value="1"/>
</dbReference>
<dbReference type="STRING" id="869212.Turpa_2693"/>
<sequence length="266" mass="27862">MKDISGKVVIVSGAAGGIGQELVSRLSSAGAIVVATDVDEIALQKVSAMTRVQAVAADVRKNEDWENVFHRAAALGPVYALINAVGVLKPGYVDAVTPKEIDFHIDINVKGVMLGSAIAAREFKRAGTGHIINIASLAGVAPIPGISLYSASKFAVRGFTLALAAELKEFGVFVTVVCPDAVKTPMLDLQKDYPEAALTFSGNTPLTAGDVAGAIFETLGTDTPEVTLPFWRAIFAKTASALPGLAPMLIDTLRRAGLENQAKYQK</sequence>
<comment type="similarity">
    <text evidence="1 4">Belongs to the short-chain dehydrogenases/reductases (SDR) family.</text>
</comment>
<keyword evidence="2" id="KW-0521">NADP</keyword>
<name>I4B7S5_TURPD</name>
<gene>
    <name evidence="5" type="ordered locus">Turpa_2693</name>
</gene>
<keyword evidence="6" id="KW-1185">Reference proteome</keyword>
<dbReference type="PROSITE" id="PS00061">
    <property type="entry name" value="ADH_SHORT"/>
    <property type="match status" value="1"/>
</dbReference>
<protein>
    <submittedName>
        <fullName evidence="5">Short-chain dehydrogenase/reductase SDR</fullName>
    </submittedName>
</protein>
<evidence type="ECO:0000313" key="6">
    <source>
        <dbReference type="Proteomes" id="UP000006048"/>
    </source>
</evidence>